<dbReference type="InterPro" id="IPR010982">
    <property type="entry name" value="Lambda_DNA-bd_dom_sf"/>
</dbReference>
<dbReference type="Proteomes" id="UP000412311">
    <property type="component" value="Unassembled WGS sequence"/>
</dbReference>
<evidence type="ECO:0000313" key="6">
    <source>
        <dbReference type="Proteomes" id="UP000412311"/>
    </source>
</evidence>
<dbReference type="SMART" id="SM00530">
    <property type="entry name" value="HTH_XRE"/>
    <property type="match status" value="1"/>
</dbReference>
<dbReference type="Pfam" id="PF01381">
    <property type="entry name" value="HTH_3"/>
    <property type="match status" value="1"/>
</dbReference>
<evidence type="ECO:0000313" key="4">
    <source>
        <dbReference type="EMBL" id="VVP90759.1"/>
    </source>
</evidence>
<dbReference type="CDD" id="cd00093">
    <property type="entry name" value="HTH_XRE"/>
    <property type="match status" value="1"/>
</dbReference>
<evidence type="ECO:0000256" key="1">
    <source>
        <dbReference type="SAM" id="MobiDB-lite"/>
    </source>
</evidence>
<name>A0A5E7SWP3_PSEFL</name>
<dbReference type="SUPFAM" id="SSF47413">
    <property type="entry name" value="lambda repressor-like DNA-binding domains"/>
    <property type="match status" value="1"/>
</dbReference>
<accession>A0A5E7SWP3</accession>
<feature type="domain" description="HTH cro/C1-type" evidence="2">
    <location>
        <begin position="71"/>
        <end position="123"/>
    </location>
</feature>
<dbReference type="InterPro" id="IPR001387">
    <property type="entry name" value="Cro/C1-type_HTH"/>
</dbReference>
<evidence type="ECO:0000259" key="2">
    <source>
        <dbReference type="PROSITE" id="PS50943"/>
    </source>
</evidence>
<protein>
    <recommendedName>
        <fullName evidence="2">HTH cro/C1-type domain-containing protein</fullName>
    </recommendedName>
</protein>
<dbReference type="EMBL" id="CABVIC010000001">
    <property type="protein sequence ID" value="VVO63647.1"/>
    <property type="molecule type" value="Genomic_DNA"/>
</dbReference>
<reference evidence="5 6" key="1">
    <citation type="submission" date="2019-09" db="EMBL/GenBank/DDBJ databases">
        <authorList>
            <person name="Chandra G."/>
            <person name="Truman W A."/>
        </authorList>
    </citation>
    <scope>NUCLEOTIDE SEQUENCE [LARGE SCALE GENOMIC DNA]</scope>
    <source>
        <strain evidence="3">PS847</strain>
        <strain evidence="4">PS925</strain>
    </source>
</reference>
<feature type="region of interest" description="Disordered" evidence="1">
    <location>
        <begin position="163"/>
        <end position="189"/>
    </location>
</feature>
<organism evidence="4 6">
    <name type="scientific">Pseudomonas fluorescens</name>
    <dbReference type="NCBI Taxonomy" id="294"/>
    <lineage>
        <taxon>Bacteria</taxon>
        <taxon>Pseudomonadati</taxon>
        <taxon>Pseudomonadota</taxon>
        <taxon>Gammaproteobacteria</taxon>
        <taxon>Pseudomonadales</taxon>
        <taxon>Pseudomonadaceae</taxon>
        <taxon>Pseudomonas</taxon>
    </lineage>
</organism>
<dbReference type="GO" id="GO:0003677">
    <property type="term" value="F:DNA binding"/>
    <property type="evidence" value="ECO:0007669"/>
    <property type="project" value="InterPro"/>
</dbReference>
<dbReference type="Proteomes" id="UP000326067">
    <property type="component" value="Unassembled WGS sequence"/>
</dbReference>
<dbReference type="Gene3D" id="1.10.260.40">
    <property type="entry name" value="lambda repressor-like DNA-binding domains"/>
    <property type="match status" value="1"/>
</dbReference>
<gene>
    <name evidence="3" type="ORF">PS847_00933</name>
    <name evidence="4" type="ORF">PS925_01363</name>
</gene>
<evidence type="ECO:0000313" key="5">
    <source>
        <dbReference type="Proteomes" id="UP000326067"/>
    </source>
</evidence>
<dbReference type="EMBL" id="CABVJG010000003">
    <property type="protein sequence ID" value="VVP90759.1"/>
    <property type="molecule type" value="Genomic_DNA"/>
</dbReference>
<proteinExistence type="predicted"/>
<dbReference type="AlphaFoldDB" id="A0A5E7SWP3"/>
<evidence type="ECO:0000313" key="3">
    <source>
        <dbReference type="EMBL" id="VVO63647.1"/>
    </source>
</evidence>
<sequence length="194" mass="21045">MLCGWPPTFANLVVIYRATMFISVVTSMGHSDIVTDFHISRMAPSAYLRLKGLAHIRNVFMSLKTAFAAVLKAMRAGKGLTQRNLAEVSSRTYVSKLERGQSSPTLEMIMALSGPLSVNPLTLVAITLSAESGQSVDALLRRTQAELADLAHDGVLKNLTLSSDDELLPPRPSVKSSNPPPPMKSQQVEFCFAD</sequence>
<dbReference type="PROSITE" id="PS50943">
    <property type="entry name" value="HTH_CROC1"/>
    <property type="match status" value="1"/>
</dbReference>